<accession>A0A7L4PFJ6</accession>
<gene>
    <name evidence="2" type="ORF">HC235_10050</name>
</gene>
<dbReference type="EMBL" id="JAAVJF010000005">
    <property type="protein sequence ID" value="NYR16266.1"/>
    <property type="molecule type" value="Genomic_DNA"/>
</dbReference>
<dbReference type="RefSeq" id="WP_011901269.1">
    <property type="nucleotide sequence ID" value="NZ_JAAVJF010000005.1"/>
</dbReference>
<dbReference type="AlphaFoldDB" id="A0A7L4PFJ6"/>
<protein>
    <recommendedName>
        <fullName evidence="4">Actin-like protein</fullName>
    </recommendedName>
</protein>
<reference evidence="2 3" key="1">
    <citation type="journal article" date="2020" name="Nat. Commun.">
        <title>The structures of two archaeal type IV pili illuminate evolutionary relationships.</title>
        <authorList>
            <person name="Wang F."/>
            <person name="Baquero D.P."/>
            <person name="Su Z."/>
            <person name="Beltran L.C."/>
            <person name="Prangishvili D."/>
            <person name="Krupovic M."/>
            <person name="Egelman E.H."/>
        </authorList>
    </citation>
    <scope>NUCLEOTIDE SEQUENCE [LARGE SCALE GENOMIC DNA]</scope>
    <source>
        <strain evidence="2 3">2GA</strain>
    </source>
</reference>
<sequence>MEFPKLLVIRYFSETLGMKFVGEEGDVLWFEDGLNKVAVDVYLSEVYEETELYKRVAALAGLNAAKTYLAVLPDGSAFVDPRFFKNQGIGLVLVDPAGGVEIKIYAKARQAQVPVVDVNKVAEAVKAAVLESLKAEIKGLEAALLDKLKKYVDQRLEEFRRQAASQAPTQPERQTEAPALDNEWVRILRSRSR</sequence>
<evidence type="ECO:0008006" key="4">
    <source>
        <dbReference type="Google" id="ProtNLM"/>
    </source>
</evidence>
<dbReference type="OMA" id="LWFEDGL"/>
<proteinExistence type="predicted"/>
<dbReference type="GeneID" id="5056022"/>
<evidence type="ECO:0000256" key="1">
    <source>
        <dbReference type="SAM" id="MobiDB-lite"/>
    </source>
</evidence>
<feature type="region of interest" description="Disordered" evidence="1">
    <location>
        <begin position="162"/>
        <end position="181"/>
    </location>
</feature>
<dbReference type="Proteomes" id="UP000554766">
    <property type="component" value="Unassembled WGS sequence"/>
</dbReference>
<evidence type="ECO:0000313" key="3">
    <source>
        <dbReference type="Proteomes" id="UP000554766"/>
    </source>
</evidence>
<name>A0A7L4PFJ6_9CREN</name>
<keyword evidence="3" id="KW-1185">Reference proteome</keyword>
<evidence type="ECO:0000313" key="2">
    <source>
        <dbReference type="EMBL" id="NYR16266.1"/>
    </source>
</evidence>
<organism evidence="2 3">
    <name type="scientific">Pyrobaculum arsenaticum</name>
    <dbReference type="NCBI Taxonomy" id="121277"/>
    <lineage>
        <taxon>Archaea</taxon>
        <taxon>Thermoproteota</taxon>
        <taxon>Thermoprotei</taxon>
        <taxon>Thermoproteales</taxon>
        <taxon>Thermoproteaceae</taxon>
        <taxon>Pyrobaculum</taxon>
    </lineage>
</organism>
<feature type="compositionally biased region" description="Polar residues" evidence="1">
    <location>
        <begin position="163"/>
        <end position="172"/>
    </location>
</feature>
<comment type="caution">
    <text evidence="2">The sequence shown here is derived from an EMBL/GenBank/DDBJ whole genome shotgun (WGS) entry which is preliminary data.</text>
</comment>